<evidence type="ECO:0000256" key="2">
    <source>
        <dbReference type="PROSITE-ProRule" id="PRU00335"/>
    </source>
</evidence>
<evidence type="ECO:0000259" key="3">
    <source>
        <dbReference type="PROSITE" id="PS50977"/>
    </source>
</evidence>
<dbReference type="EMBL" id="JAGINW010000001">
    <property type="protein sequence ID" value="MBP2327350.1"/>
    <property type="molecule type" value="Genomic_DNA"/>
</dbReference>
<name>A0ABS4TTQ3_9PSEU</name>
<dbReference type="SUPFAM" id="SSF46689">
    <property type="entry name" value="Homeodomain-like"/>
    <property type="match status" value="1"/>
</dbReference>
<feature type="DNA-binding region" description="H-T-H motif" evidence="2">
    <location>
        <begin position="38"/>
        <end position="57"/>
    </location>
</feature>
<dbReference type="Pfam" id="PF00440">
    <property type="entry name" value="TetR_N"/>
    <property type="match status" value="1"/>
</dbReference>
<keyword evidence="1 2" id="KW-0238">DNA-binding</keyword>
<dbReference type="PROSITE" id="PS50977">
    <property type="entry name" value="HTH_TETR_2"/>
    <property type="match status" value="1"/>
</dbReference>
<dbReference type="PRINTS" id="PR00455">
    <property type="entry name" value="HTHTETR"/>
</dbReference>
<sequence>MAGRPRATGESAGDRDSRQDLLDAAAELFIEHGFTATSTRAVADRAGLRQASLYHYFNGKEDILAVLLEGTVRPSLHTAHALIETPVPPLAKLWALCRFDLALLCGGPHNLGVLYLRPEIQSPRFAGFHAERAELRDRYRRLVLDSGADELAADLVFGMVEGVVLTRQWKTIPDVESFASAGADAGVRIAGGTDVAAVREQARVIAHLWQ</sequence>
<evidence type="ECO:0000313" key="5">
    <source>
        <dbReference type="Proteomes" id="UP001519332"/>
    </source>
</evidence>
<feature type="domain" description="HTH tetR-type" evidence="3">
    <location>
        <begin position="15"/>
        <end position="75"/>
    </location>
</feature>
<dbReference type="InterPro" id="IPR009057">
    <property type="entry name" value="Homeodomain-like_sf"/>
</dbReference>
<dbReference type="Gene3D" id="1.10.357.10">
    <property type="entry name" value="Tetracycline Repressor, domain 2"/>
    <property type="match status" value="1"/>
</dbReference>
<reference evidence="4 5" key="1">
    <citation type="submission" date="2021-03" db="EMBL/GenBank/DDBJ databases">
        <title>Sequencing the genomes of 1000 actinobacteria strains.</title>
        <authorList>
            <person name="Klenk H.-P."/>
        </authorList>
    </citation>
    <scope>NUCLEOTIDE SEQUENCE [LARGE SCALE GENOMIC DNA]</scope>
    <source>
        <strain evidence="4 5">DSM 46670</strain>
    </source>
</reference>
<keyword evidence="5" id="KW-1185">Reference proteome</keyword>
<dbReference type="RefSeq" id="WP_209644311.1">
    <property type="nucleotide sequence ID" value="NZ_JAGINW010000001.1"/>
</dbReference>
<dbReference type="PANTHER" id="PTHR30055">
    <property type="entry name" value="HTH-TYPE TRANSCRIPTIONAL REGULATOR RUTR"/>
    <property type="match status" value="1"/>
</dbReference>
<accession>A0ABS4TTQ3</accession>
<comment type="caution">
    <text evidence="4">The sequence shown here is derived from an EMBL/GenBank/DDBJ whole genome shotgun (WGS) entry which is preliminary data.</text>
</comment>
<dbReference type="Proteomes" id="UP001519332">
    <property type="component" value="Unassembled WGS sequence"/>
</dbReference>
<gene>
    <name evidence="4" type="ORF">JOF56_007735</name>
</gene>
<evidence type="ECO:0000256" key="1">
    <source>
        <dbReference type="ARBA" id="ARBA00023125"/>
    </source>
</evidence>
<organism evidence="4 5">
    <name type="scientific">Kibdelosporangium banguiense</name>
    <dbReference type="NCBI Taxonomy" id="1365924"/>
    <lineage>
        <taxon>Bacteria</taxon>
        <taxon>Bacillati</taxon>
        <taxon>Actinomycetota</taxon>
        <taxon>Actinomycetes</taxon>
        <taxon>Pseudonocardiales</taxon>
        <taxon>Pseudonocardiaceae</taxon>
        <taxon>Kibdelosporangium</taxon>
    </lineage>
</organism>
<proteinExistence type="predicted"/>
<dbReference type="InterPro" id="IPR001647">
    <property type="entry name" value="HTH_TetR"/>
</dbReference>
<protein>
    <submittedName>
        <fullName evidence="4">AcrR family transcriptional regulator</fullName>
    </submittedName>
</protein>
<dbReference type="InterPro" id="IPR050109">
    <property type="entry name" value="HTH-type_TetR-like_transc_reg"/>
</dbReference>
<evidence type="ECO:0000313" key="4">
    <source>
        <dbReference type="EMBL" id="MBP2327350.1"/>
    </source>
</evidence>